<proteinExistence type="predicted"/>
<dbReference type="EMBL" id="MCGN01000009">
    <property type="protein sequence ID" value="ORY93406.1"/>
    <property type="molecule type" value="Genomic_DNA"/>
</dbReference>
<dbReference type="InterPro" id="IPR028364">
    <property type="entry name" value="Ribosomal_uL1/biogenesis"/>
</dbReference>
<keyword evidence="2" id="KW-0687">Ribonucleoprotein</keyword>
<keyword evidence="3" id="KW-1185">Reference proteome</keyword>
<feature type="compositionally biased region" description="Low complexity" evidence="1">
    <location>
        <begin position="285"/>
        <end position="294"/>
    </location>
</feature>
<accession>A0A1X2H4S8</accession>
<protein>
    <submittedName>
        <fullName evidence="2">Ribosomal protein L1p/L10e family-domain-containing protein</fullName>
    </submittedName>
</protein>
<dbReference type="Proteomes" id="UP000242180">
    <property type="component" value="Unassembled WGS sequence"/>
</dbReference>
<dbReference type="OMA" id="PQRAYKN"/>
<evidence type="ECO:0000313" key="2">
    <source>
        <dbReference type="EMBL" id="ORY93406.1"/>
    </source>
</evidence>
<evidence type="ECO:0000313" key="3">
    <source>
        <dbReference type="Proteomes" id="UP000242180"/>
    </source>
</evidence>
<dbReference type="OrthoDB" id="10251727at2759"/>
<dbReference type="InterPro" id="IPR016095">
    <property type="entry name" value="Ribosomal_uL1_3-a/b-sand"/>
</dbReference>
<dbReference type="AlphaFoldDB" id="A0A1X2H4S8"/>
<feature type="compositionally biased region" description="Acidic residues" evidence="1">
    <location>
        <begin position="259"/>
        <end position="271"/>
    </location>
</feature>
<feature type="compositionally biased region" description="Basic and acidic residues" evidence="1">
    <location>
        <begin position="295"/>
        <end position="304"/>
    </location>
</feature>
<dbReference type="GO" id="GO:0005840">
    <property type="term" value="C:ribosome"/>
    <property type="evidence" value="ECO:0007669"/>
    <property type="project" value="UniProtKB-KW"/>
</dbReference>
<dbReference type="Gene3D" id="3.40.50.790">
    <property type="match status" value="1"/>
</dbReference>
<comment type="caution">
    <text evidence="2">The sequence shown here is derived from an EMBL/GenBank/DDBJ whole genome shotgun (WGS) entry which is preliminary data.</text>
</comment>
<dbReference type="Pfam" id="PF00687">
    <property type="entry name" value="Ribosomal_L1"/>
    <property type="match status" value="1"/>
</dbReference>
<gene>
    <name evidence="2" type="ORF">BCR43DRAFT_496890</name>
</gene>
<feature type="compositionally biased region" description="Basic and acidic residues" evidence="1">
    <location>
        <begin position="341"/>
        <end position="360"/>
    </location>
</feature>
<keyword evidence="2" id="KW-0689">Ribosomal protein</keyword>
<feature type="compositionally biased region" description="Basic residues" evidence="1">
    <location>
        <begin position="382"/>
        <end position="401"/>
    </location>
</feature>
<evidence type="ECO:0000256" key="1">
    <source>
        <dbReference type="SAM" id="MobiDB-lite"/>
    </source>
</evidence>
<name>A0A1X2H4S8_SYNRA</name>
<feature type="region of interest" description="Disordered" evidence="1">
    <location>
        <begin position="242"/>
        <end position="401"/>
    </location>
</feature>
<dbReference type="InParanoid" id="A0A1X2H4S8"/>
<organism evidence="2 3">
    <name type="scientific">Syncephalastrum racemosum</name>
    <name type="common">Filamentous fungus</name>
    <dbReference type="NCBI Taxonomy" id="13706"/>
    <lineage>
        <taxon>Eukaryota</taxon>
        <taxon>Fungi</taxon>
        <taxon>Fungi incertae sedis</taxon>
        <taxon>Mucoromycota</taxon>
        <taxon>Mucoromycotina</taxon>
        <taxon>Mucoromycetes</taxon>
        <taxon>Mucorales</taxon>
        <taxon>Syncephalastraceae</taxon>
        <taxon>Syncephalastrum</taxon>
    </lineage>
</organism>
<feature type="compositionally biased region" description="Basic and acidic residues" evidence="1">
    <location>
        <begin position="242"/>
        <end position="258"/>
    </location>
</feature>
<reference evidence="2 3" key="1">
    <citation type="submission" date="2016-07" db="EMBL/GenBank/DDBJ databases">
        <title>Pervasive Adenine N6-methylation of Active Genes in Fungi.</title>
        <authorList>
            <consortium name="DOE Joint Genome Institute"/>
            <person name="Mondo S.J."/>
            <person name="Dannebaum R.O."/>
            <person name="Kuo R.C."/>
            <person name="Labutti K."/>
            <person name="Haridas S."/>
            <person name="Kuo A."/>
            <person name="Salamov A."/>
            <person name="Ahrendt S.R."/>
            <person name="Lipzen A."/>
            <person name="Sullivan W."/>
            <person name="Andreopoulos W.B."/>
            <person name="Clum A."/>
            <person name="Lindquist E."/>
            <person name="Daum C."/>
            <person name="Ramamoorthy G.K."/>
            <person name="Gryganskyi A."/>
            <person name="Culley D."/>
            <person name="Magnuson J.K."/>
            <person name="James T.Y."/>
            <person name="O'Malley M.A."/>
            <person name="Stajich J.E."/>
            <person name="Spatafora J.W."/>
            <person name="Visel A."/>
            <person name="Grigoriev I.V."/>
        </authorList>
    </citation>
    <scope>NUCLEOTIDE SEQUENCE [LARGE SCALE GENOMIC DNA]</scope>
    <source>
        <strain evidence="2 3">NRRL 2496</strain>
    </source>
</reference>
<dbReference type="InterPro" id="IPR023674">
    <property type="entry name" value="Ribosomal_uL1-like"/>
</dbReference>
<sequence length="401" mass="44038">MPCPEPIAAQVAKAVHALKDYNDKKGSESNNLLDDAPVVSLQISFKRDDTHAKDKKYVHNHVIPLEHSIYKDTSDLGLIVKQDHEQYLKNIKKNGPEMFRQVVDMNVLKTQYKTFESRRQLAASCDAFYCDKRLQIRIPQVLGKSVLQSRAVIPITVPSSEAALKLALEKAARTTTMPAANRYRSCKIGHMDMEEKELVANAESAVSYMHKKLNFDNVQEIALLMKGAPPLPVYSSVPYFEPKKEEEEKKEDGKKEGKEEEQEEKEEEEEEKPAAKTIKTKGKKTTVATAAKAAVAEKENEKTKKASPKKAPVPTAKATPAKKVAEKKEAVAPAKKAPAKKTADKKATTQADKKLTEKPKKTGTAAAQPAGGKPKEGGVKKTPAKKAPVKKAPVKKAAGKA</sequence>
<feature type="compositionally biased region" description="Low complexity" evidence="1">
    <location>
        <begin position="309"/>
        <end position="322"/>
    </location>
</feature>
<dbReference type="SUPFAM" id="SSF56808">
    <property type="entry name" value="Ribosomal protein L1"/>
    <property type="match status" value="1"/>
</dbReference>
<dbReference type="STRING" id="13706.A0A1X2H4S8"/>